<dbReference type="InterPro" id="IPR001516">
    <property type="entry name" value="Proton_antipo_N"/>
</dbReference>
<keyword evidence="7 8" id="KW-0472">Membrane</keyword>
<evidence type="ECO:0000256" key="9">
    <source>
        <dbReference type="RuleBase" id="RU000320"/>
    </source>
</evidence>
<feature type="domain" description="NADH-Ubiquinone oxidoreductase (complex I) chain 5 N-terminal" evidence="11">
    <location>
        <begin position="68"/>
        <end position="106"/>
    </location>
</feature>
<feature type="transmembrane region" description="Helical" evidence="8">
    <location>
        <begin position="259"/>
        <end position="282"/>
    </location>
</feature>
<proteinExistence type="inferred from homology"/>
<evidence type="ECO:0000313" key="13">
    <source>
        <dbReference type="Proteomes" id="UP000270219"/>
    </source>
</evidence>
<accession>A0A498DEN8</accession>
<evidence type="ECO:0000256" key="1">
    <source>
        <dbReference type="ARBA" id="ARBA00004651"/>
    </source>
</evidence>
<feature type="transmembrane region" description="Helical" evidence="8">
    <location>
        <begin position="127"/>
        <end position="145"/>
    </location>
</feature>
<organism evidence="12 13">
    <name type="scientific">Oceanobacillus piezotolerans</name>
    <dbReference type="NCBI Taxonomy" id="2448030"/>
    <lineage>
        <taxon>Bacteria</taxon>
        <taxon>Bacillati</taxon>
        <taxon>Bacillota</taxon>
        <taxon>Bacilli</taxon>
        <taxon>Bacillales</taxon>
        <taxon>Bacillaceae</taxon>
        <taxon>Oceanobacillus</taxon>
    </lineage>
</organism>
<dbReference type="PANTHER" id="PTHR42829">
    <property type="entry name" value="NADH-UBIQUINONE OXIDOREDUCTASE CHAIN 5"/>
    <property type="match status" value="1"/>
</dbReference>
<dbReference type="PRINTS" id="PR01434">
    <property type="entry name" value="NADHDHGNASE5"/>
</dbReference>
<dbReference type="NCBIfam" id="NF006373">
    <property type="entry name" value="PRK08601.1"/>
    <property type="match status" value="1"/>
</dbReference>
<evidence type="ECO:0000313" key="12">
    <source>
        <dbReference type="EMBL" id="RLL45454.1"/>
    </source>
</evidence>
<dbReference type="Pfam" id="PF00662">
    <property type="entry name" value="Proton_antipo_N"/>
    <property type="match status" value="1"/>
</dbReference>
<evidence type="ECO:0000259" key="11">
    <source>
        <dbReference type="Pfam" id="PF00662"/>
    </source>
</evidence>
<feature type="transmembrane region" description="Helical" evidence="8">
    <location>
        <begin position="37"/>
        <end position="58"/>
    </location>
</feature>
<dbReference type="RefSeq" id="WP_121523040.1">
    <property type="nucleotide sequence ID" value="NZ_RCHR01000003.1"/>
</dbReference>
<dbReference type="AlphaFoldDB" id="A0A498DEN8"/>
<feature type="domain" description="NADH:quinone oxidoreductase/Mrp antiporter transmembrane" evidence="10">
    <location>
        <begin position="122"/>
        <end position="358"/>
    </location>
</feature>
<comment type="function">
    <text evidence="8">Part of an energy-coupled inorganic carbon pump.</text>
</comment>
<comment type="subcellular location">
    <subcellularLocation>
        <location evidence="1 8">Cell membrane</location>
        <topology evidence="1 8">Multi-pass membrane protein</topology>
    </subcellularLocation>
    <subcellularLocation>
        <location evidence="9">Membrane</location>
        <topology evidence="9">Multi-pass membrane protein</topology>
    </subcellularLocation>
</comment>
<feature type="transmembrane region" description="Helical" evidence="8">
    <location>
        <begin position="12"/>
        <end position="30"/>
    </location>
</feature>
<feature type="transmembrane region" description="Helical" evidence="8">
    <location>
        <begin position="231"/>
        <end position="253"/>
    </location>
</feature>
<dbReference type="Proteomes" id="UP000270219">
    <property type="component" value="Unassembled WGS sequence"/>
</dbReference>
<evidence type="ECO:0000256" key="4">
    <source>
        <dbReference type="ARBA" id="ARBA00022475"/>
    </source>
</evidence>
<evidence type="ECO:0000259" key="10">
    <source>
        <dbReference type="Pfam" id="PF00361"/>
    </source>
</evidence>
<dbReference type="GO" id="GO:0015990">
    <property type="term" value="P:electron transport coupled proton transport"/>
    <property type="evidence" value="ECO:0007669"/>
    <property type="project" value="TreeGrafter"/>
</dbReference>
<feature type="transmembrane region" description="Helical" evidence="8">
    <location>
        <begin position="294"/>
        <end position="312"/>
    </location>
</feature>
<dbReference type="OrthoDB" id="9807568at2"/>
<evidence type="ECO:0000256" key="6">
    <source>
        <dbReference type="ARBA" id="ARBA00022989"/>
    </source>
</evidence>
<keyword evidence="6 8" id="KW-1133">Transmembrane helix</keyword>
<gene>
    <name evidence="8" type="primary">dabB</name>
    <name evidence="12" type="ORF">D8M04_11430</name>
</gene>
<comment type="subunit">
    <text evidence="8">Forms a complex with DabA.</text>
</comment>
<evidence type="ECO:0000256" key="7">
    <source>
        <dbReference type="ARBA" id="ARBA00023136"/>
    </source>
</evidence>
<feature type="transmembrane region" description="Helical" evidence="8">
    <location>
        <begin position="200"/>
        <end position="219"/>
    </location>
</feature>
<keyword evidence="5 8" id="KW-0812">Transmembrane</keyword>
<feature type="transmembrane region" description="Helical" evidence="8">
    <location>
        <begin position="441"/>
        <end position="461"/>
    </location>
</feature>
<feature type="transmembrane region" description="Helical" evidence="8">
    <location>
        <begin position="157"/>
        <end position="180"/>
    </location>
</feature>
<feature type="transmembrane region" description="Helical" evidence="8">
    <location>
        <begin position="374"/>
        <end position="392"/>
    </location>
</feature>
<comment type="similarity">
    <text evidence="8">Belongs to the inorganic carbon transporter (TC 9.A.2) DabB family.</text>
</comment>
<protein>
    <recommendedName>
        <fullName evidence="8">Probable inorganic carbon transporter subunit DabB</fullName>
    </recommendedName>
</protein>
<dbReference type="PANTHER" id="PTHR42829:SF1">
    <property type="entry name" value="INORGANIC CARBON TRANSPORTER SUBUNIT DABB-RELATED"/>
    <property type="match status" value="1"/>
</dbReference>
<dbReference type="InterPro" id="IPR003945">
    <property type="entry name" value="NU5C-like"/>
</dbReference>
<dbReference type="EMBL" id="RCHR01000003">
    <property type="protein sequence ID" value="RLL45454.1"/>
    <property type="molecule type" value="Genomic_DNA"/>
</dbReference>
<dbReference type="HAMAP" id="MF_00862">
    <property type="entry name" value="DabB"/>
    <property type="match status" value="1"/>
</dbReference>
<keyword evidence="13" id="KW-1185">Reference proteome</keyword>
<dbReference type="Pfam" id="PF00361">
    <property type="entry name" value="Proton_antipo_M"/>
    <property type="match status" value="1"/>
</dbReference>
<keyword evidence="3 8" id="KW-0813">Transport</keyword>
<comment type="similarity">
    <text evidence="2">Belongs to the CPA3 antiporters (TC 2.A.63) subunit A family.</text>
</comment>
<dbReference type="InterPro" id="IPR046396">
    <property type="entry name" value="Transporter_DabB"/>
</dbReference>
<dbReference type="GO" id="GO:0042773">
    <property type="term" value="P:ATP synthesis coupled electron transport"/>
    <property type="evidence" value="ECO:0007669"/>
    <property type="project" value="InterPro"/>
</dbReference>
<dbReference type="GO" id="GO:0008137">
    <property type="term" value="F:NADH dehydrogenase (ubiquinone) activity"/>
    <property type="evidence" value="ECO:0007669"/>
    <property type="project" value="InterPro"/>
</dbReference>
<evidence type="ECO:0000256" key="2">
    <source>
        <dbReference type="ARBA" id="ARBA00008483"/>
    </source>
</evidence>
<sequence>MADLFSIGLLPTLYFIVIGISVISAFLLILPKTPLQYIPIHVAIMLFPPILAFLELLFNHGPIINGMFRMDSLSWLLSCFVLTVGVIVQKFSIHYMLGDNAYRKYFALLSLTTIANSFIWFSENIRLIALFWGLTIVGLIGLIRLRKEWQIARNVAALTGGMFLISWLLLVGAFIGLAEITGHWQLTSILEEDLTGGEETVITLCIVIAMLIPAAQVPFQRWLLNSVVTPTPVSAVMHAGIVNVGAMMLTRFGPLFDGWVVQLLLVMVASVSVLIGTGIMLVQVDYKRQLVGSTMAQMGFMLVQCALGAYVAAITHAILHGLFKATLFLESGFAIKQASTNHKQEVPSSLCKLMALTLGMLVGFGFWFTSPGAGYSIVSSLIVGWSFTLAFAQLFSIRNGKMGFVLSTIIMIASASLFIITHYGFQWLLEETYHADAPSSFSVFIILFVLIIGSLVGWYIANHTSSKVYRMMYLWLVKIGEPKTASIEKHPKYLSQLLSKGGDYR</sequence>
<name>A0A498DEN8_9BACI</name>
<reference evidence="12 13" key="1">
    <citation type="submission" date="2018-10" db="EMBL/GenBank/DDBJ databases">
        <title>Oceanobacillus sp. YLB-02 draft genome.</title>
        <authorList>
            <person name="Yu L."/>
        </authorList>
    </citation>
    <scope>NUCLEOTIDE SEQUENCE [LARGE SCALE GENOMIC DNA]</scope>
    <source>
        <strain evidence="12 13">YLB-02</strain>
    </source>
</reference>
<comment type="caution">
    <text evidence="12">The sequence shown here is derived from an EMBL/GenBank/DDBJ whole genome shotgun (WGS) entry which is preliminary data.</text>
</comment>
<feature type="transmembrane region" description="Helical" evidence="8">
    <location>
        <begin position="404"/>
        <end position="429"/>
    </location>
</feature>
<evidence type="ECO:0000256" key="8">
    <source>
        <dbReference type="HAMAP-Rule" id="MF_00862"/>
    </source>
</evidence>
<dbReference type="InterPro" id="IPR001750">
    <property type="entry name" value="ND/Mrp_TM"/>
</dbReference>
<dbReference type="GO" id="GO:0005886">
    <property type="term" value="C:plasma membrane"/>
    <property type="evidence" value="ECO:0007669"/>
    <property type="project" value="UniProtKB-SubCell"/>
</dbReference>
<dbReference type="GO" id="GO:0003954">
    <property type="term" value="F:NADH dehydrogenase activity"/>
    <property type="evidence" value="ECO:0007669"/>
    <property type="project" value="TreeGrafter"/>
</dbReference>
<feature type="transmembrane region" description="Helical" evidence="8">
    <location>
        <begin position="73"/>
        <end position="93"/>
    </location>
</feature>
<keyword evidence="4 8" id="KW-1003">Cell membrane</keyword>
<evidence type="ECO:0000256" key="3">
    <source>
        <dbReference type="ARBA" id="ARBA00022448"/>
    </source>
</evidence>
<evidence type="ECO:0000256" key="5">
    <source>
        <dbReference type="ARBA" id="ARBA00022692"/>
    </source>
</evidence>
<keyword evidence="12" id="KW-0560">Oxidoreductase</keyword>